<feature type="region of interest" description="Disordered" evidence="1">
    <location>
        <begin position="463"/>
        <end position="488"/>
    </location>
</feature>
<dbReference type="Pfam" id="PF06097">
    <property type="entry name" value="DUF945"/>
    <property type="match status" value="1"/>
</dbReference>
<gene>
    <name evidence="2" type="ORF">E6K81_05825</name>
</gene>
<dbReference type="AlphaFoldDB" id="A0A538UAU8"/>
<protein>
    <submittedName>
        <fullName evidence="2">DUF945 domain-containing protein</fullName>
    </submittedName>
</protein>
<reference evidence="2 3" key="1">
    <citation type="journal article" date="2019" name="Nat. Microbiol.">
        <title>Mediterranean grassland soil C-N compound turnover is dependent on rainfall and depth, and is mediated by genomically divergent microorganisms.</title>
        <authorList>
            <person name="Diamond S."/>
            <person name="Andeer P.F."/>
            <person name="Li Z."/>
            <person name="Crits-Christoph A."/>
            <person name="Burstein D."/>
            <person name="Anantharaman K."/>
            <person name="Lane K.R."/>
            <person name="Thomas B.C."/>
            <person name="Pan C."/>
            <person name="Northen T.R."/>
            <person name="Banfield J.F."/>
        </authorList>
    </citation>
    <scope>NUCLEOTIDE SEQUENCE [LARGE SCALE GENOMIC DNA]</scope>
    <source>
        <strain evidence="2">WS_11</strain>
    </source>
</reference>
<name>A0A538UAU8_UNCEI</name>
<dbReference type="InterPro" id="IPR010352">
    <property type="entry name" value="DUF945"/>
</dbReference>
<evidence type="ECO:0000313" key="2">
    <source>
        <dbReference type="EMBL" id="TMQ73032.1"/>
    </source>
</evidence>
<sequence length="488" mass="51828">MSRATGALVAVGMIGGTAAAAPYWFGARIESRFEEGIASAPANPYYHLEIEKYDRGWLTAEAVTVLKFTPPDKEPVTLRFDHRIEHGPILGGLRQARITTTAALSPEIAALIGPLFGAQPPLVSVIDIALSGEPEGTIDSPAASAKVGDGGALDVAWQGLRSHFHADRGMTAIDFAGELPGLAFGPSGGPPLIQFEGFAMEGTATRSETGLWLSRSTLDLAQFTATDLTSGAMTRVKNVRATSSSDEKDGLIQVALGLAVAEATSHVDGDTVKDFALDFSLHDLDAAAMKKFQESMEANRAQAGRSDEQMGQVVLAQMQSLAGELLARKPSFAIDRLSFVYQNEPFTATARVQYVGAGNLAAWSPMRDLAGGLGFEAPQSTVQRLVETQQLNALRQQRAKRMIEAGLVSEPTPEEVAEMEAQAKAISGPMIQDLIAQQMLVPAGGDRIRAEAAIENGRITLNGRPFPPAMPPGGVVPNPCRPYERGAR</sequence>
<dbReference type="Proteomes" id="UP000319771">
    <property type="component" value="Unassembled WGS sequence"/>
</dbReference>
<accession>A0A538UAU8</accession>
<comment type="caution">
    <text evidence="2">The sequence shown here is derived from an EMBL/GenBank/DDBJ whole genome shotgun (WGS) entry which is preliminary data.</text>
</comment>
<evidence type="ECO:0000313" key="3">
    <source>
        <dbReference type="Proteomes" id="UP000319771"/>
    </source>
</evidence>
<organism evidence="2 3">
    <name type="scientific">Eiseniibacteriota bacterium</name>
    <dbReference type="NCBI Taxonomy" id="2212470"/>
    <lineage>
        <taxon>Bacteria</taxon>
        <taxon>Candidatus Eiseniibacteriota</taxon>
    </lineage>
</organism>
<proteinExistence type="predicted"/>
<dbReference type="EMBL" id="VBPB01000084">
    <property type="protein sequence ID" value="TMQ73032.1"/>
    <property type="molecule type" value="Genomic_DNA"/>
</dbReference>
<evidence type="ECO:0000256" key="1">
    <source>
        <dbReference type="SAM" id="MobiDB-lite"/>
    </source>
</evidence>